<dbReference type="PROSITE" id="PS51375">
    <property type="entry name" value="PPR"/>
    <property type="match status" value="9"/>
</dbReference>
<feature type="repeat" description="PPR" evidence="3">
    <location>
        <begin position="407"/>
        <end position="441"/>
    </location>
</feature>
<dbReference type="Proteomes" id="UP000886595">
    <property type="component" value="Unassembled WGS sequence"/>
</dbReference>
<organism evidence="4 5">
    <name type="scientific">Brassica carinata</name>
    <name type="common">Ethiopian mustard</name>
    <name type="synonym">Abyssinian cabbage</name>
    <dbReference type="NCBI Taxonomy" id="52824"/>
    <lineage>
        <taxon>Eukaryota</taxon>
        <taxon>Viridiplantae</taxon>
        <taxon>Streptophyta</taxon>
        <taxon>Embryophyta</taxon>
        <taxon>Tracheophyta</taxon>
        <taxon>Spermatophyta</taxon>
        <taxon>Magnoliopsida</taxon>
        <taxon>eudicotyledons</taxon>
        <taxon>Gunneridae</taxon>
        <taxon>Pentapetalae</taxon>
        <taxon>rosids</taxon>
        <taxon>malvids</taxon>
        <taxon>Brassicales</taxon>
        <taxon>Brassicaceae</taxon>
        <taxon>Brassiceae</taxon>
        <taxon>Brassica</taxon>
    </lineage>
</organism>
<dbReference type="InterPro" id="IPR011990">
    <property type="entry name" value="TPR-like_helical_dom_sf"/>
</dbReference>
<dbReference type="FunFam" id="1.25.40.10:FF:000558">
    <property type="entry name" value="Pentatricopeptide repeat-containing protein At5g39710"/>
    <property type="match status" value="2"/>
</dbReference>
<gene>
    <name evidence="4" type="ORF">Bca52824_061820</name>
</gene>
<dbReference type="GO" id="GO:0003729">
    <property type="term" value="F:mRNA binding"/>
    <property type="evidence" value="ECO:0007669"/>
    <property type="project" value="TreeGrafter"/>
</dbReference>
<dbReference type="Gene3D" id="1.25.40.10">
    <property type="entry name" value="Tetratricopeptide repeat domain"/>
    <property type="match status" value="3"/>
</dbReference>
<feature type="repeat" description="PPR" evidence="3">
    <location>
        <begin position="232"/>
        <end position="266"/>
    </location>
</feature>
<sequence>MKKGTTFALRSFIQLFSFNARKLSSSSITDTTRPFPDYSPKKPSVIDTELVHQIANAIKLRRAEPLRRSLKPYECKFKTDHLIWVLMKIKSDYNLVLDFFEWARSRRDSTLEALCIVTHLAVASKDLNVAYSLVSSFWERPKLSVNDSFVQFFDLLVYTYKDWGSDPNVFDVFFQVLVEFGMLREARRVFEKMLNYGLVLSVDSCNLYLSKEKTGTAVIVFKEFPEAGVCWNVASYNIVIHCVCQLGRVTEAHHLLVLMELKGYTPDVVSYSTVINGYCRFGELEKVWKLIEVMKEKGLKPNSYTYGSVILLLCRSCKLVEAEEAFREMIGDGIVPDNVVYTTLIDGFCKGGNIKAASKFFHEMLSLDIAPDVLTYTAVISGFCRVGDMVEAGKLFNEMICRGLEPDSVTFTEVINGYCKAGEMKEAFSVHNRMIQAGCSPNVVTYTTLIDGLCKEGDLDSANDLLHEMWKIGLQPNLFTYNSIVNGLCKSGNIEEAIKLVGEFKLRGLNQTLSVIQR</sequence>
<accession>A0A8X7QEP9</accession>
<comment type="caution">
    <text evidence="4">The sequence shown here is derived from an EMBL/GenBank/DDBJ whole genome shotgun (WGS) entry which is preliminary data.</text>
</comment>
<dbReference type="OrthoDB" id="185373at2759"/>
<dbReference type="InterPro" id="IPR002885">
    <property type="entry name" value="PPR_rpt"/>
</dbReference>
<dbReference type="AlphaFoldDB" id="A0A8X7QEP9"/>
<feature type="repeat" description="PPR" evidence="3">
    <location>
        <begin position="442"/>
        <end position="476"/>
    </location>
</feature>
<dbReference type="NCBIfam" id="TIGR00756">
    <property type="entry name" value="PPR"/>
    <property type="match status" value="8"/>
</dbReference>
<protein>
    <recommendedName>
        <fullName evidence="6">Pentatricopeptide repeat-containing protein</fullName>
    </recommendedName>
</protein>
<feature type="repeat" description="PPR" evidence="3">
    <location>
        <begin position="337"/>
        <end position="371"/>
    </location>
</feature>
<reference evidence="4 5" key="1">
    <citation type="submission" date="2020-02" db="EMBL/GenBank/DDBJ databases">
        <authorList>
            <person name="Ma Q."/>
            <person name="Huang Y."/>
            <person name="Song X."/>
            <person name="Pei D."/>
        </authorList>
    </citation>
    <scope>NUCLEOTIDE SEQUENCE [LARGE SCALE GENOMIC DNA]</scope>
    <source>
        <strain evidence="4">Sxm20200214</strain>
        <tissue evidence="4">Leaf</tissue>
    </source>
</reference>
<dbReference type="PANTHER" id="PTHR47932">
    <property type="entry name" value="ATPASE EXPRESSION PROTEIN 3"/>
    <property type="match status" value="1"/>
</dbReference>
<evidence type="ECO:0000256" key="2">
    <source>
        <dbReference type="ARBA" id="ARBA00022737"/>
    </source>
</evidence>
<dbReference type="EMBL" id="JAAMPC010000013">
    <property type="protein sequence ID" value="KAG2267265.1"/>
    <property type="molecule type" value="Genomic_DNA"/>
</dbReference>
<name>A0A8X7QEP9_BRACI</name>
<evidence type="ECO:0000256" key="3">
    <source>
        <dbReference type="PROSITE-ProRule" id="PRU00708"/>
    </source>
</evidence>
<evidence type="ECO:0000313" key="4">
    <source>
        <dbReference type="EMBL" id="KAG2267265.1"/>
    </source>
</evidence>
<feature type="repeat" description="PPR" evidence="3">
    <location>
        <begin position="166"/>
        <end position="200"/>
    </location>
</feature>
<comment type="similarity">
    <text evidence="1">Belongs to the PPR family. P subfamily.</text>
</comment>
<feature type="repeat" description="PPR" evidence="3">
    <location>
        <begin position="477"/>
        <end position="511"/>
    </location>
</feature>
<evidence type="ECO:0008006" key="6">
    <source>
        <dbReference type="Google" id="ProtNLM"/>
    </source>
</evidence>
<evidence type="ECO:0000256" key="1">
    <source>
        <dbReference type="ARBA" id="ARBA00007626"/>
    </source>
</evidence>
<dbReference type="Pfam" id="PF01535">
    <property type="entry name" value="PPR"/>
    <property type="match status" value="1"/>
</dbReference>
<feature type="repeat" description="PPR" evidence="3">
    <location>
        <begin position="267"/>
        <end position="301"/>
    </location>
</feature>
<feature type="repeat" description="PPR" evidence="3">
    <location>
        <begin position="372"/>
        <end position="406"/>
    </location>
</feature>
<proteinExistence type="inferred from homology"/>
<dbReference type="Pfam" id="PF12854">
    <property type="entry name" value="PPR_1"/>
    <property type="match status" value="2"/>
</dbReference>
<keyword evidence="2" id="KW-0677">Repeat</keyword>
<keyword evidence="5" id="KW-1185">Reference proteome</keyword>
<evidence type="ECO:0000313" key="5">
    <source>
        <dbReference type="Proteomes" id="UP000886595"/>
    </source>
</evidence>
<feature type="repeat" description="PPR" evidence="3">
    <location>
        <begin position="302"/>
        <end position="336"/>
    </location>
</feature>
<dbReference type="Pfam" id="PF13041">
    <property type="entry name" value="PPR_2"/>
    <property type="match status" value="3"/>
</dbReference>
<dbReference type="PANTHER" id="PTHR47932:SF63">
    <property type="entry name" value="OS08G0290000 PROTEIN"/>
    <property type="match status" value="1"/>
</dbReference>